<sequence length="96" mass="11517">MLQGWFSKMNFQAKDLMELVGKKKPTNPRKKFVIRLLNCIRDLRSNASLNRKQIDYLLYQIEQRDKMIDELREKNIALLSQRLSEHKPFQRLNIVA</sequence>
<dbReference type="Proteomes" id="UP000509470">
    <property type="component" value="Segment"/>
</dbReference>
<protein>
    <submittedName>
        <fullName evidence="1">Uncharacterized protein</fullName>
    </submittedName>
</protein>
<dbReference type="EMBL" id="BX571876">
    <property type="protein sequence ID" value="CAE14779.1"/>
    <property type="molecule type" value="Genomic_DNA"/>
</dbReference>
<keyword evidence="2" id="KW-1185">Reference proteome</keyword>
<name>Q6NDX0_9CAUD</name>
<proteinExistence type="predicted"/>
<evidence type="ECO:0000313" key="1">
    <source>
        <dbReference type="EMBL" id="CAE14779.1"/>
    </source>
</evidence>
<gene>
    <name evidence="1" type="ORF">LE1-0073</name>
</gene>
<accession>Q6NDX0</accession>
<evidence type="ECO:0000313" key="2">
    <source>
        <dbReference type="Proteomes" id="UP000509470"/>
    </source>
</evidence>
<organism evidence="1 2">
    <name type="scientific">Leptospira phage LE1</name>
    <dbReference type="NCBI Taxonomy" id="137511"/>
    <lineage>
        <taxon>Viruses</taxon>
        <taxon>Duplodnaviria</taxon>
        <taxon>Heunggongvirae</taxon>
        <taxon>Uroviricota</taxon>
        <taxon>Caudoviricetes</taxon>
        <taxon>Saintgironsvirus</taxon>
        <taxon>Saintgironsvirus LE1</taxon>
    </lineage>
</organism>
<reference evidence="2" key="1">
    <citation type="journal article" date="2000" name="J. Bacteriol.">
        <title>The LE1 bacteriophage replicates as a plasmid within Leptospira biflexa: construction of an L. biflexa-Escherichia coli shuttle vector.</title>
        <authorList>
            <person name="Saint Girons I."/>
            <person name="Bourhy P."/>
            <person name="Ottone C."/>
            <person name="Picardeau M."/>
            <person name="Yelton D."/>
            <person name="Hendrix R.W."/>
            <person name="Glaser P."/>
            <person name="Charon N."/>
        </authorList>
    </citation>
    <scope>NUCLEOTIDE SEQUENCE [LARGE SCALE GENOMIC DNA]</scope>
</reference>